<dbReference type="FunCoup" id="A0A5Q0BPK9">
    <property type="interactions" value="444"/>
</dbReference>
<comment type="similarity">
    <text evidence="2 6">Belongs to the PhoU family.</text>
</comment>
<dbReference type="RefSeq" id="WP_153249977.1">
    <property type="nucleotide sequence ID" value="NZ_CP044205.1"/>
</dbReference>
<dbReference type="GO" id="GO:0006817">
    <property type="term" value="P:phosphate ion transport"/>
    <property type="evidence" value="ECO:0007669"/>
    <property type="project" value="UniProtKB-KW"/>
</dbReference>
<reference evidence="8 9" key="1">
    <citation type="submission" date="2019-09" db="EMBL/GenBank/DDBJ databases">
        <title>Ecophysiology of the spiral-shaped methanotroph Methylospira mobilis as revealed by the complete genome sequence.</title>
        <authorList>
            <person name="Oshkin I.Y."/>
            <person name="Dedysh S.N."/>
            <person name="Miroshnikov K."/>
            <person name="Danilova O.V."/>
            <person name="Hakobyan A."/>
            <person name="Liesack W."/>
        </authorList>
    </citation>
    <scope>NUCLEOTIDE SEQUENCE [LARGE SCALE GENOMIC DNA]</scope>
    <source>
        <strain evidence="8 9">Shm1</strain>
    </source>
</reference>
<organism evidence="8 9">
    <name type="scientific">Candidatus Methylospira mobilis</name>
    <dbReference type="NCBI Taxonomy" id="1808979"/>
    <lineage>
        <taxon>Bacteria</taxon>
        <taxon>Pseudomonadati</taxon>
        <taxon>Pseudomonadota</taxon>
        <taxon>Gammaproteobacteria</taxon>
        <taxon>Methylococcales</taxon>
        <taxon>Methylococcaceae</taxon>
        <taxon>Candidatus Methylospira</taxon>
    </lineage>
</organism>
<dbReference type="FunFam" id="1.20.58.220:FF:000001">
    <property type="entry name" value="Phosphate-specific transport system accessory protein PhoU"/>
    <property type="match status" value="1"/>
</dbReference>
<dbReference type="Gene3D" id="1.20.58.220">
    <property type="entry name" value="Phosphate transport system protein phou homolog 2, domain 2"/>
    <property type="match status" value="2"/>
</dbReference>
<keyword evidence="5 6" id="KW-0592">Phosphate transport</keyword>
<feature type="domain" description="PhoU" evidence="7">
    <location>
        <begin position="27"/>
        <end position="112"/>
    </location>
</feature>
<dbReference type="GO" id="GO:0030643">
    <property type="term" value="P:intracellular phosphate ion homeostasis"/>
    <property type="evidence" value="ECO:0007669"/>
    <property type="project" value="InterPro"/>
</dbReference>
<evidence type="ECO:0000256" key="5">
    <source>
        <dbReference type="ARBA" id="ARBA00022592"/>
    </source>
</evidence>
<dbReference type="InParanoid" id="A0A5Q0BPK9"/>
<evidence type="ECO:0000313" key="8">
    <source>
        <dbReference type="EMBL" id="QFY44007.1"/>
    </source>
</evidence>
<comment type="subcellular location">
    <subcellularLocation>
        <location evidence="1 6">Cytoplasm</location>
    </subcellularLocation>
</comment>
<evidence type="ECO:0000256" key="3">
    <source>
        <dbReference type="ARBA" id="ARBA00022448"/>
    </source>
</evidence>
<dbReference type="OrthoDB" id="9814256at2"/>
<dbReference type="InterPro" id="IPR038078">
    <property type="entry name" value="PhoU-like_sf"/>
</dbReference>
<dbReference type="KEGG" id="mmob:F6R98_16355"/>
<dbReference type="PANTHER" id="PTHR42930:SF3">
    <property type="entry name" value="PHOSPHATE-SPECIFIC TRANSPORT SYSTEM ACCESSORY PROTEIN PHOU"/>
    <property type="match status" value="1"/>
</dbReference>
<name>A0A5Q0BPK9_9GAMM</name>
<evidence type="ECO:0000313" key="9">
    <source>
        <dbReference type="Proteomes" id="UP000325755"/>
    </source>
</evidence>
<evidence type="ECO:0000256" key="6">
    <source>
        <dbReference type="PIRNR" id="PIRNR003107"/>
    </source>
</evidence>
<dbReference type="NCBIfam" id="TIGR02135">
    <property type="entry name" value="phoU_full"/>
    <property type="match status" value="1"/>
</dbReference>
<keyword evidence="9" id="KW-1185">Reference proteome</keyword>
<dbReference type="GO" id="GO:0005737">
    <property type="term" value="C:cytoplasm"/>
    <property type="evidence" value="ECO:0007669"/>
    <property type="project" value="UniProtKB-SubCell"/>
</dbReference>
<dbReference type="Proteomes" id="UP000325755">
    <property type="component" value="Chromosome"/>
</dbReference>
<keyword evidence="3 6" id="KW-0813">Transport</keyword>
<dbReference type="InterPro" id="IPR028366">
    <property type="entry name" value="PhoU"/>
</dbReference>
<dbReference type="PIRSF" id="PIRSF003107">
    <property type="entry name" value="PhoU"/>
    <property type="match status" value="1"/>
</dbReference>
<dbReference type="Pfam" id="PF01895">
    <property type="entry name" value="PhoU"/>
    <property type="match status" value="2"/>
</dbReference>
<protein>
    <recommendedName>
        <fullName evidence="6">Phosphate-specific transport system accessory protein PhoU</fullName>
    </recommendedName>
</protein>
<evidence type="ECO:0000256" key="4">
    <source>
        <dbReference type="ARBA" id="ARBA00022490"/>
    </source>
</evidence>
<dbReference type="FunFam" id="1.20.58.220:FF:000002">
    <property type="entry name" value="Phosphate-specific transport system accessory protein PhoU"/>
    <property type="match status" value="1"/>
</dbReference>
<evidence type="ECO:0000256" key="1">
    <source>
        <dbReference type="ARBA" id="ARBA00004496"/>
    </source>
</evidence>
<dbReference type="PANTHER" id="PTHR42930">
    <property type="entry name" value="PHOSPHATE-SPECIFIC TRANSPORT SYSTEM ACCESSORY PROTEIN PHOU"/>
    <property type="match status" value="1"/>
</dbReference>
<dbReference type="SUPFAM" id="SSF109755">
    <property type="entry name" value="PhoU-like"/>
    <property type="match status" value="1"/>
</dbReference>
<feature type="domain" description="PhoU" evidence="7">
    <location>
        <begin position="130"/>
        <end position="215"/>
    </location>
</feature>
<dbReference type="InterPro" id="IPR026022">
    <property type="entry name" value="PhoU_dom"/>
</dbReference>
<gene>
    <name evidence="8" type="primary">phoU</name>
    <name evidence="8" type="ORF">F6R98_16355</name>
</gene>
<evidence type="ECO:0000259" key="7">
    <source>
        <dbReference type="Pfam" id="PF01895"/>
    </source>
</evidence>
<sequence length="239" mass="27217">MSETDVFQQHISRQYDHELLDVRGRIMTLGGLVEAQVESAVAALSSGDVELARKVIEDDYKVNSLEVAIDEECTQILALRQPTARDLRLIVGIIKAIADLERIGDEAKRIAYQAIDLAGHFPKRNQLSELERLAESVRAMLRKALDAFARMDVDASIQVVKDDRQIDRQYEGIMRQQITYMMEDARSIPTSLDIMWSARSLERIGDRSCNLCEYVIYYTTGKNIRHVSIEQIAQELQES</sequence>
<dbReference type="AlphaFoldDB" id="A0A5Q0BPK9"/>
<comment type="function">
    <text evidence="6">Plays a role in the regulation of phosphate uptake.</text>
</comment>
<dbReference type="EMBL" id="CP044205">
    <property type="protein sequence ID" value="QFY44007.1"/>
    <property type="molecule type" value="Genomic_DNA"/>
</dbReference>
<evidence type="ECO:0000256" key="2">
    <source>
        <dbReference type="ARBA" id="ARBA00008107"/>
    </source>
</evidence>
<accession>A0A5Q0BPK9</accession>
<dbReference type="GO" id="GO:0045936">
    <property type="term" value="P:negative regulation of phosphate metabolic process"/>
    <property type="evidence" value="ECO:0007669"/>
    <property type="project" value="InterPro"/>
</dbReference>
<proteinExistence type="inferred from homology"/>
<comment type="subunit">
    <text evidence="6">Homodimer.</text>
</comment>
<keyword evidence="4 6" id="KW-0963">Cytoplasm</keyword>